<dbReference type="AlphaFoldDB" id="A0A2V3WDX1"/>
<reference evidence="2 3" key="1">
    <citation type="submission" date="2018-05" db="EMBL/GenBank/DDBJ databases">
        <title>Genomic Encyclopedia of Type Strains, Phase IV (KMG-IV): sequencing the most valuable type-strain genomes for metagenomic binning, comparative biology and taxonomic classification.</title>
        <authorList>
            <person name="Goeker M."/>
        </authorList>
    </citation>
    <scope>NUCLEOTIDE SEQUENCE [LARGE SCALE GENOMIC DNA]</scope>
    <source>
        <strain evidence="2 3">DSM 28556</strain>
    </source>
</reference>
<comment type="caution">
    <text evidence="2">The sequence shown here is derived from an EMBL/GenBank/DDBJ whole genome shotgun (WGS) entry which is preliminary data.</text>
</comment>
<feature type="region of interest" description="Disordered" evidence="1">
    <location>
        <begin position="1"/>
        <end position="21"/>
    </location>
</feature>
<evidence type="ECO:0000313" key="2">
    <source>
        <dbReference type="EMBL" id="PXW90405.1"/>
    </source>
</evidence>
<evidence type="ECO:0000313" key="3">
    <source>
        <dbReference type="Proteomes" id="UP000247978"/>
    </source>
</evidence>
<sequence>MALRKAPRITSYTLPSRKGTSDGAAEHFFHFSDEKGYERRRCGTLLSLFRRERVRATALRNTSFTFPTRKGTSDGAAEHFFHFSDEKGYEGWRCVSLLSLFRRERVRGKEPRNTSFTFPTRKGTRDGAAEHFFHCSDEKGYEGWRCVSLLSLFRREKVRGMALRVTSFTFPTRKGTSDGAAEHFSNVFEVKWHEESLARGFLVRLHEKEKNLCARFPYKKTFSFLTMNVTLDFGG</sequence>
<organism evidence="2 3">
    <name type="scientific">Pseudogracilibacillus auburnensis</name>
    <dbReference type="NCBI Taxonomy" id="1494959"/>
    <lineage>
        <taxon>Bacteria</taxon>
        <taxon>Bacillati</taxon>
        <taxon>Bacillota</taxon>
        <taxon>Bacilli</taxon>
        <taxon>Bacillales</taxon>
        <taxon>Bacillaceae</taxon>
        <taxon>Pseudogracilibacillus</taxon>
    </lineage>
</organism>
<dbReference type="EMBL" id="QJJQ01000001">
    <property type="protein sequence ID" value="PXW90405.1"/>
    <property type="molecule type" value="Genomic_DNA"/>
</dbReference>
<proteinExistence type="predicted"/>
<protein>
    <submittedName>
        <fullName evidence="2">Uncharacterized protein</fullName>
    </submittedName>
</protein>
<gene>
    <name evidence="2" type="ORF">DFR56_101317</name>
</gene>
<name>A0A2V3WDX1_9BACI</name>
<evidence type="ECO:0000256" key="1">
    <source>
        <dbReference type="SAM" id="MobiDB-lite"/>
    </source>
</evidence>
<accession>A0A2V3WDX1</accession>
<keyword evidence="3" id="KW-1185">Reference proteome</keyword>
<dbReference type="Proteomes" id="UP000247978">
    <property type="component" value="Unassembled WGS sequence"/>
</dbReference>